<dbReference type="OrthoDB" id="4324777at2"/>
<dbReference type="AlphaFoldDB" id="A0A164LDD6"/>
<dbReference type="RefSeq" id="WP_067592794.1">
    <property type="nucleotide sequence ID" value="NZ_JABMCZ010000001.1"/>
</dbReference>
<name>A0A164LDD6_9NOCA</name>
<keyword evidence="2" id="KW-1185">Reference proteome</keyword>
<comment type="caution">
    <text evidence="1">The sequence shown here is derived from an EMBL/GenBank/DDBJ whole genome shotgun (WGS) entry which is preliminary data.</text>
</comment>
<evidence type="ECO:0000313" key="1">
    <source>
        <dbReference type="EMBL" id="KZM72286.1"/>
    </source>
</evidence>
<dbReference type="EMBL" id="LWGR01000009">
    <property type="protein sequence ID" value="KZM72286.1"/>
    <property type="molecule type" value="Genomic_DNA"/>
</dbReference>
<evidence type="ECO:0000313" key="2">
    <source>
        <dbReference type="Proteomes" id="UP000076512"/>
    </source>
</evidence>
<organism evidence="1 2">
    <name type="scientific">Nocardia terpenica</name>
    <dbReference type="NCBI Taxonomy" id="455432"/>
    <lineage>
        <taxon>Bacteria</taxon>
        <taxon>Bacillati</taxon>
        <taxon>Actinomycetota</taxon>
        <taxon>Actinomycetes</taxon>
        <taxon>Mycobacteriales</taxon>
        <taxon>Nocardiaceae</taxon>
        <taxon>Nocardia</taxon>
    </lineage>
</organism>
<protein>
    <submittedName>
        <fullName evidence="1">Uncharacterized protein</fullName>
    </submittedName>
</protein>
<reference evidence="1 2" key="1">
    <citation type="submission" date="2016-04" db="EMBL/GenBank/DDBJ databases">
        <authorList>
            <person name="Evans L.H."/>
            <person name="Alamgir A."/>
            <person name="Owens N."/>
            <person name="Weber N.D."/>
            <person name="Virtaneva K."/>
            <person name="Barbian K."/>
            <person name="Babar A."/>
            <person name="Rosenke K."/>
        </authorList>
    </citation>
    <scope>NUCLEOTIDE SEQUENCE [LARGE SCALE GENOMIC DNA]</scope>
    <source>
        <strain evidence="1 2">IFM 0406</strain>
    </source>
</reference>
<dbReference type="STRING" id="455432.AWN90_37050"/>
<sequence>MELLDTLPPRTTVGGRPPAHADKAELLRANPLRWAKIMTCHSATVAASQANNIRRGKLRAFTPSGTFEAAARDCDVYARYIPENQVGADAA</sequence>
<gene>
    <name evidence="1" type="ORF">AWN90_37050</name>
</gene>
<proteinExistence type="predicted"/>
<dbReference type="Proteomes" id="UP000076512">
    <property type="component" value="Unassembled WGS sequence"/>
</dbReference>
<accession>A0A164LDD6</accession>